<dbReference type="EMBL" id="AMZH03002393">
    <property type="protein sequence ID" value="RRT75739.1"/>
    <property type="molecule type" value="Genomic_DNA"/>
</dbReference>
<evidence type="ECO:0000256" key="1">
    <source>
        <dbReference type="SAM" id="MobiDB-lite"/>
    </source>
</evidence>
<reference evidence="2 3" key="1">
    <citation type="journal article" date="2014" name="Agronomy (Basel)">
        <title>A Draft Genome Sequence for Ensete ventricosum, the Drought-Tolerant Tree Against Hunger.</title>
        <authorList>
            <person name="Harrison J."/>
            <person name="Moore K.A."/>
            <person name="Paszkiewicz K."/>
            <person name="Jones T."/>
            <person name="Grant M."/>
            <person name="Ambacheew D."/>
            <person name="Muzemil S."/>
            <person name="Studholme D.J."/>
        </authorList>
    </citation>
    <scope>NUCLEOTIDE SEQUENCE [LARGE SCALE GENOMIC DNA]</scope>
</reference>
<name>A0A427AHJ8_ENSVE</name>
<dbReference type="AlphaFoldDB" id="A0A427AHJ8"/>
<feature type="non-terminal residue" evidence="2">
    <location>
        <position position="1"/>
    </location>
</feature>
<comment type="caution">
    <text evidence="2">The sequence shown here is derived from an EMBL/GenBank/DDBJ whole genome shotgun (WGS) entry which is preliminary data.</text>
</comment>
<evidence type="ECO:0000313" key="2">
    <source>
        <dbReference type="EMBL" id="RRT75739.1"/>
    </source>
</evidence>
<feature type="compositionally biased region" description="Basic and acidic residues" evidence="1">
    <location>
        <begin position="1"/>
        <end position="18"/>
    </location>
</feature>
<accession>A0A427AHJ8</accession>
<protein>
    <submittedName>
        <fullName evidence="2">Uncharacterized protein</fullName>
    </submittedName>
</protein>
<sequence>AEEGREILMRRGGRERDKKRTVRGGKRGCEGRRWEREEERRRLVCPAAPGAAAAIVRSEIGE</sequence>
<proteinExistence type="predicted"/>
<dbReference type="Proteomes" id="UP000287651">
    <property type="component" value="Unassembled WGS sequence"/>
</dbReference>
<feature type="region of interest" description="Disordered" evidence="1">
    <location>
        <begin position="1"/>
        <end position="26"/>
    </location>
</feature>
<gene>
    <name evidence="2" type="ORF">B296_00002955</name>
</gene>
<organism evidence="2 3">
    <name type="scientific">Ensete ventricosum</name>
    <name type="common">Abyssinian banana</name>
    <name type="synonym">Musa ensete</name>
    <dbReference type="NCBI Taxonomy" id="4639"/>
    <lineage>
        <taxon>Eukaryota</taxon>
        <taxon>Viridiplantae</taxon>
        <taxon>Streptophyta</taxon>
        <taxon>Embryophyta</taxon>
        <taxon>Tracheophyta</taxon>
        <taxon>Spermatophyta</taxon>
        <taxon>Magnoliopsida</taxon>
        <taxon>Liliopsida</taxon>
        <taxon>Zingiberales</taxon>
        <taxon>Musaceae</taxon>
        <taxon>Ensete</taxon>
    </lineage>
</organism>
<evidence type="ECO:0000313" key="3">
    <source>
        <dbReference type="Proteomes" id="UP000287651"/>
    </source>
</evidence>